<evidence type="ECO:0000313" key="1">
    <source>
        <dbReference type="EMBL" id="GAA5049817.1"/>
    </source>
</evidence>
<proteinExistence type="predicted"/>
<gene>
    <name evidence="1" type="ORF">GCM10023208_08300</name>
</gene>
<evidence type="ECO:0000313" key="2">
    <source>
        <dbReference type="Proteomes" id="UP001500518"/>
    </source>
</evidence>
<comment type="caution">
    <text evidence="1">The sequence shown here is derived from an EMBL/GenBank/DDBJ whole genome shotgun (WGS) entry which is preliminary data.</text>
</comment>
<dbReference type="EMBL" id="BAABHV010000008">
    <property type="protein sequence ID" value="GAA5049817.1"/>
    <property type="molecule type" value="Genomic_DNA"/>
</dbReference>
<dbReference type="Proteomes" id="UP001500518">
    <property type="component" value="Unassembled WGS sequence"/>
</dbReference>
<sequence length="76" mass="8600">MRSLRNRVQALEDPLGGKRLPAWKDANFKPWNRVIQHLGQTEAEAVAAYEAESGLMGDDNRILRVIIRKSGSRRNA</sequence>
<reference evidence="2" key="1">
    <citation type="journal article" date="2019" name="Int. J. Syst. Evol. Microbiol.">
        <title>The Global Catalogue of Microorganisms (GCM) 10K type strain sequencing project: providing services to taxonomists for standard genome sequencing and annotation.</title>
        <authorList>
            <consortium name="The Broad Institute Genomics Platform"/>
            <consortium name="The Broad Institute Genome Sequencing Center for Infectious Disease"/>
            <person name="Wu L."/>
            <person name="Ma J."/>
        </authorList>
    </citation>
    <scope>NUCLEOTIDE SEQUENCE [LARGE SCALE GENOMIC DNA]</scope>
    <source>
        <strain evidence="2">JCM 18014</strain>
    </source>
</reference>
<organism evidence="1 2">
    <name type="scientific">Erythrobacter westpacificensis</name>
    <dbReference type="NCBI Taxonomy" id="1055231"/>
    <lineage>
        <taxon>Bacteria</taxon>
        <taxon>Pseudomonadati</taxon>
        <taxon>Pseudomonadota</taxon>
        <taxon>Alphaproteobacteria</taxon>
        <taxon>Sphingomonadales</taxon>
        <taxon>Erythrobacteraceae</taxon>
        <taxon>Erythrobacter/Porphyrobacter group</taxon>
        <taxon>Erythrobacter</taxon>
    </lineage>
</organism>
<protein>
    <submittedName>
        <fullName evidence="1">Uncharacterized protein</fullName>
    </submittedName>
</protein>
<name>A0ABP9K4I8_9SPHN</name>
<keyword evidence="2" id="KW-1185">Reference proteome</keyword>
<accession>A0ABP9K4I8</accession>